<comment type="caution">
    <text evidence="3">The sequence shown here is derived from an EMBL/GenBank/DDBJ whole genome shotgun (WGS) entry which is preliminary data.</text>
</comment>
<gene>
    <name evidence="3" type="ORF">EUV02_11790</name>
</gene>
<reference evidence="3 4" key="1">
    <citation type="submission" date="2019-02" db="EMBL/GenBank/DDBJ databases">
        <title>Polymorphobacter sp. isolated from the lake at the Tibet of China.</title>
        <authorList>
            <person name="Li A."/>
        </authorList>
    </citation>
    <scope>NUCLEOTIDE SEQUENCE [LARGE SCALE GENOMIC DNA]</scope>
    <source>
        <strain evidence="3 4">DJ1R-1</strain>
    </source>
</reference>
<dbReference type="Proteomes" id="UP000297737">
    <property type="component" value="Unassembled WGS sequence"/>
</dbReference>
<dbReference type="SUPFAM" id="SSF51735">
    <property type="entry name" value="NAD(P)-binding Rossmann-fold domains"/>
    <property type="match status" value="1"/>
</dbReference>
<dbReference type="PRINTS" id="PR00081">
    <property type="entry name" value="GDHRDH"/>
</dbReference>
<sequence>MIDYTGTTTLVTGGGSGIGRALAQALAARGARVIVADRNAAGAAETAALCGNGAVALTCDLAEPDAAARLVADAYAVSGRVDLIASNAGVGFNRRLHKADLDDGAVDKLFQINLFAAVRLAQAYLTELEARGQRGRLLITGSENSLSVPAAVKGFGLGLYAATKHGVLILAEWLRDEMVGGNKPLDVHILLPGGVYTPLVAGDLPPDPAKWPKDMAMILPERCAELALAGLDAGLFYIPTHAHLAADMQPRHDGVAEGVKRLGLV</sequence>
<dbReference type="AlphaFoldDB" id="A0A4Y9EPW0"/>
<dbReference type="Gene3D" id="3.40.50.720">
    <property type="entry name" value="NAD(P)-binding Rossmann-like Domain"/>
    <property type="match status" value="1"/>
</dbReference>
<dbReference type="InterPro" id="IPR020904">
    <property type="entry name" value="Sc_DH/Rdtase_CS"/>
</dbReference>
<evidence type="ECO:0000256" key="2">
    <source>
        <dbReference type="ARBA" id="ARBA00023002"/>
    </source>
</evidence>
<dbReference type="Pfam" id="PF00106">
    <property type="entry name" value="adh_short"/>
    <property type="match status" value="1"/>
</dbReference>
<dbReference type="InterPro" id="IPR002347">
    <property type="entry name" value="SDR_fam"/>
</dbReference>
<dbReference type="CDD" id="cd05233">
    <property type="entry name" value="SDR_c"/>
    <property type="match status" value="1"/>
</dbReference>
<dbReference type="PROSITE" id="PS00061">
    <property type="entry name" value="ADH_SHORT"/>
    <property type="match status" value="1"/>
</dbReference>
<keyword evidence="2" id="KW-0560">Oxidoreductase</keyword>
<evidence type="ECO:0000256" key="1">
    <source>
        <dbReference type="ARBA" id="ARBA00006484"/>
    </source>
</evidence>
<evidence type="ECO:0000313" key="3">
    <source>
        <dbReference type="EMBL" id="TFU03811.1"/>
    </source>
</evidence>
<name>A0A4Y9EPW0_9SPHN</name>
<evidence type="ECO:0000313" key="4">
    <source>
        <dbReference type="Proteomes" id="UP000297737"/>
    </source>
</evidence>
<dbReference type="PANTHER" id="PTHR43669:SF3">
    <property type="entry name" value="ALCOHOL DEHYDROGENASE, PUTATIVE (AFU_ORTHOLOGUE AFUA_3G03445)-RELATED"/>
    <property type="match status" value="1"/>
</dbReference>
<dbReference type="InterPro" id="IPR036291">
    <property type="entry name" value="NAD(P)-bd_dom_sf"/>
</dbReference>
<comment type="similarity">
    <text evidence="1">Belongs to the short-chain dehydrogenases/reductases (SDR) family.</text>
</comment>
<proteinExistence type="inferred from homology"/>
<organism evidence="3 4">
    <name type="scientific">Glacieibacterium arshaanense</name>
    <dbReference type="NCBI Taxonomy" id="2511025"/>
    <lineage>
        <taxon>Bacteria</taxon>
        <taxon>Pseudomonadati</taxon>
        <taxon>Pseudomonadota</taxon>
        <taxon>Alphaproteobacteria</taxon>
        <taxon>Sphingomonadales</taxon>
        <taxon>Sphingosinicellaceae</taxon>
        <taxon>Glacieibacterium</taxon>
    </lineage>
</organism>
<accession>A0A4Y9EPW0</accession>
<dbReference type="GO" id="GO:0016491">
    <property type="term" value="F:oxidoreductase activity"/>
    <property type="evidence" value="ECO:0007669"/>
    <property type="project" value="UniProtKB-KW"/>
</dbReference>
<dbReference type="PANTHER" id="PTHR43669">
    <property type="entry name" value="5-KETO-D-GLUCONATE 5-REDUCTASE"/>
    <property type="match status" value="1"/>
</dbReference>
<protein>
    <submittedName>
        <fullName evidence="3">SDR family oxidoreductase</fullName>
    </submittedName>
</protein>
<keyword evidence="4" id="KW-1185">Reference proteome</keyword>
<dbReference type="RefSeq" id="WP_135246403.1">
    <property type="nucleotide sequence ID" value="NZ_SIHO01000002.1"/>
</dbReference>
<dbReference type="OrthoDB" id="9810734at2"/>
<dbReference type="EMBL" id="SIHO01000002">
    <property type="protein sequence ID" value="TFU03811.1"/>
    <property type="molecule type" value="Genomic_DNA"/>
</dbReference>